<keyword evidence="3 10" id="KW-0812">Transmembrane</keyword>
<dbReference type="InterPro" id="IPR011016">
    <property type="entry name" value="Znf_RING-CH"/>
</dbReference>
<dbReference type="Proteomes" id="UP000838756">
    <property type="component" value="Unassembled WGS sequence"/>
</dbReference>
<keyword evidence="7" id="KW-0862">Zinc</keyword>
<keyword evidence="5" id="KW-0863">Zinc-finger</keyword>
<evidence type="ECO:0000256" key="10">
    <source>
        <dbReference type="SAM" id="Phobius"/>
    </source>
</evidence>
<dbReference type="SUPFAM" id="SSF57850">
    <property type="entry name" value="RING/U-box"/>
    <property type="match status" value="1"/>
</dbReference>
<keyword evidence="2" id="KW-0808">Transferase</keyword>
<sequence>MPSARRRRFNVQNGIIVNRPKPKSQNETQISYLDPELGENNYSQNMLGVKNTKSKNKMCPNTSKRSSMIEIECKKTISTGTILEVNVNRLDKEVTASSSNIDLLTTQNLNDLLTVNCSRENVGDDNQIFRNFIENRDIVHNNIKHERISRRDRYVHRVKVRSPKRKPVIDKTICKKRNVAIDAVEWGDDMTDNIEVEVQIFKHSADIAENTEAEEIISSHSTEDMCRICHSGEAVSTELGRLISACSCRGTVGRVHVKCLERWLTESGKSRCELCGTKYVTKRVHKFGVLKALAMWILSNNSKHMIVDFFGIMIMTPIAVVAAGLTGKTFAGLMEQNQLTPWPLASTFVLACMTLVCYYCWVVSALTRHALGWWIWYRSHYEVRLQLQEDGEHSQTTLTYNSLY</sequence>
<dbReference type="PROSITE" id="PS51292">
    <property type="entry name" value="ZF_RING_CH"/>
    <property type="match status" value="1"/>
</dbReference>
<dbReference type="GO" id="GO:0016020">
    <property type="term" value="C:membrane"/>
    <property type="evidence" value="ECO:0007669"/>
    <property type="project" value="UniProtKB-SubCell"/>
</dbReference>
<feature type="domain" description="RING-CH-type" evidence="11">
    <location>
        <begin position="218"/>
        <end position="282"/>
    </location>
</feature>
<evidence type="ECO:0000256" key="1">
    <source>
        <dbReference type="ARBA" id="ARBA00004141"/>
    </source>
</evidence>
<dbReference type="AlphaFoldDB" id="A0A8S4QK89"/>
<evidence type="ECO:0000259" key="11">
    <source>
        <dbReference type="PROSITE" id="PS51292"/>
    </source>
</evidence>
<feature type="transmembrane region" description="Helical" evidence="10">
    <location>
        <begin position="345"/>
        <end position="366"/>
    </location>
</feature>
<dbReference type="EMBL" id="CAKXAJ010005892">
    <property type="protein sequence ID" value="CAH2209430.1"/>
    <property type="molecule type" value="Genomic_DNA"/>
</dbReference>
<dbReference type="Gene3D" id="3.30.40.10">
    <property type="entry name" value="Zinc/RING finger domain, C3HC4 (zinc finger)"/>
    <property type="match status" value="1"/>
</dbReference>
<reference evidence="12" key="1">
    <citation type="submission" date="2022-03" db="EMBL/GenBank/DDBJ databases">
        <authorList>
            <person name="Lindestad O."/>
        </authorList>
    </citation>
    <scope>NUCLEOTIDE SEQUENCE</scope>
</reference>
<evidence type="ECO:0000256" key="9">
    <source>
        <dbReference type="ARBA" id="ARBA00023136"/>
    </source>
</evidence>
<evidence type="ECO:0000256" key="5">
    <source>
        <dbReference type="ARBA" id="ARBA00022771"/>
    </source>
</evidence>
<evidence type="ECO:0000256" key="3">
    <source>
        <dbReference type="ARBA" id="ARBA00022692"/>
    </source>
</evidence>
<evidence type="ECO:0000256" key="8">
    <source>
        <dbReference type="ARBA" id="ARBA00022989"/>
    </source>
</evidence>
<comment type="caution">
    <text evidence="12">The sequence shown here is derived from an EMBL/GenBank/DDBJ whole genome shotgun (WGS) entry which is preliminary data.</text>
</comment>
<gene>
    <name evidence="12" type="primary">jg23248</name>
    <name evidence="12" type="ORF">PAEG_LOCUS1829</name>
</gene>
<dbReference type="PANTHER" id="PTHR46065">
    <property type="entry name" value="E3 UBIQUITIN-PROTEIN LIGASE MARCH 2/3 FAMILY MEMBER"/>
    <property type="match status" value="1"/>
</dbReference>
<dbReference type="SMART" id="SM00744">
    <property type="entry name" value="RINGv"/>
    <property type="match status" value="1"/>
</dbReference>
<dbReference type="Pfam" id="PF12906">
    <property type="entry name" value="RINGv"/>
    <property type="match status" value="1"/>
</dbReference>
<organism evidence="12 13">
    <name type="scientific">Pararge aegeria aegeria</name>
    <dbReference type="NCBI Taxonomy" id="348720"/>
    <lineage>
        <taxon>Eukaryota</taxon>
        <taxon>Metazoa</taxon>
        <taxon>Ecdysozoa</taxon>
        <taxon>Arthropoda</taxon>
        <taxon>Hexapoda</taxon>
        <taxon>Insecta</taxon>
        <taxon>Pterygota</taxon>
        <taxon>Neoptera</taxon>
        <taxon>Endopterygota</taxon>
        <taxon>Lepidoptera</taxon>
        <taxon>Glossata</taxon>
        <taxon>Ditrysia</taxon>
        <taxon>Papilionoidea</taxon>
        <taxon>Nymphalidae</taxon>
        <taxon>Satyrinae</taxon>
        <taxon>Satyrini</taxon>
        <taxon>Parargina</taxon>
        <taxon>Pararge</taxon>
    </lineage>
</organism>
<dbReference type="GO" id="GO:0016567">
    <property type="term" value="P:protein ubiquitination"/>
    <property type="evidence" value="ECO:0007669"/>
    <property type="project" value="TreeGrafter"/>
</dbReference>
<dbReference type="GO" id="GO:0008270">
    <property type="term" value="F:zinc ion binding"/>
    <property type="evidence" value="ECO:0007669"/>
    <property type="project" value="UniProtKB-KW"/>
</dbReference>
<evidence type="ECO:0000256" key="2">
    <source>
        <dbReference type="ARBA" id="ARBA00022679"/>
    </source>
</evidence>
<dbReference type="InterPro" id="IPR013083">
    <property type="entry name" value="Znf_RING/FYVE/PHD"/>
</dbReference>
<keyword evidence="6" id="KW-0833">Ubl conjugation pathway</keyword>
<dbReference type="GO" id="GO:0004842">
    <property type="term" value="F:ubiquitin-protein transferase activity"/>
    <property type="evidence" value="ECO:0007669"/>
    <property type="project" value="TreeGrafter"/>
</dbReference>
<accession>A0A8S4QK89</accession>
<evidence type="ECO:0000256" key="6">
    <source>
        <dbReference type="ARBA" id="ARBA00022786"/>
    </source>
</evidence>
<keyword evidence="13" id="KW-1185">Reference proteome</keyword>
<name>A0A8S4QK89_9NEOP</name>
<keyword evidence="8 10" id="KW-1133">Transmembrane helix</keyword>
<dbReference type="PANTHER" id="PTHR46065:SF3">
    <property type="entry name" value="FI20425P1"/>
    <property type="match status" value="1"/>
</dbReference>
<evidence type="ECO:0000256" key="7">
    <source>
        <dbReference type="ARBA" id="ARBA00022833"/>
    </source>
</evidence>
<keyword evidence="4" id="KW-0479">Metal-binding</keyword>
<comment type="subcellular location">
    <subcellularLocation>
        <location evidence="1">Membrane</location>
        <topology evidence="1">Multi-pass membrane protein</topology>
    </subcellularLocation>
</comment>
<protein>
    <submittedName>
        <fullName evidence="12">Jg23248 protein</fullName>
    </submittedName>
</protein>
<proteinExistence type="predicted"/>
<dbReference type="OrthoDB" id="264354at2759"/>
<feature type="transmembrane region" description="Helical" evidence="10">
    <location>
        <begin position="305"/>
        <end position="325"/>
    </location>
</feature>
<evidence type="ECO:0000313" key="12">
    <source>
        <dbReference type="EMBL" id="CAH2209430.1"/>
    </source>
</evidence>
<keyword evidence="9 10" id="KW-0472">Membrane</keyword>
<evidence type="ECO:0000313" key="13">
    <source>
        <dbReference type="Proteomes" id="UP000838756"/>
    </source>
</evidence>
<evidence type="ECO:0000256" key="4">
    <source>
        <dbReference type="ARBA" id="ARBA00022723"/>
    </source>
</evidence>